<proteinExistence type="predicted"/>
<reference evidence="2 3" key="1">
    <citation type="journal article" date="2011" name="J. Bacteriol.">
        <title>Genome sequence of the mercury-methylating and pleomorphic Desulfovibrio africanus Strain Walvis Bay.</title>
        <authorList>
            <person name="Brown S.D."/>
            <person name="Wall J.D."/>
            <person name="Kucken A.M."/>
            <person name="Gilmour C.C."/>
            <person name="Podar M."/>
            <person name="Brandt C.C."/>
            <person name="Teshima H."/>
            <person name="Detter J.C."/>
            <person name="Han C.S."/>
            <person name="Land M.L."/>
            <person name="Lucas S."/>
            <person name="Han J."/>
            <person name="Pennacchio L."/>
            <person name="Nolan M."/>
            <person name="Pitluck S."/>
            <person name="Woyke T."/>
            <person name="Goodwin L."/>
            <person name="Palumbo A.V."/>
            <person name="Elias D.A."/>
        </authorList>
    </citation>
    <scope>NUCLEOTIDE SEQUENCE [LARGE SCALE GENOMIC DNA]</scope>
    <source>
        <strain evidence="2 3">Walvis Bay</strain>
    </source>
</reference>
<dbReference type="Proteomes" id="UP000007844">
    <property type="component" value="Chromosome"/>
</dbReference>
<dbReference type="EMBL" id="CP003221">
    <property type="protein sequence ID" value="EGJ51730.1"/>
    <property type="molecule type" value="Genomic_DNA"/>
</dbReference>
<protein>
    <submittedName>
        <fullName evidence="2">Uncharacterized protein</fullName>
    </submittedName>
</protein>
<evidence type="ECO:0000256" key="1">
    <source>
        <dbReference type="SAM" id="MobiDB-lite"/>
    </source>
</evidence>
<evidence type="ECO:0000313" key="3">
    <source>
        <dbReference type="Proteomes" id="UP000007844"/>
    </source>
</evidence>
<gene>
    <name evidence="2" type="ORF">Desaf_3444</name>
</gene>
<feature type="region of interest" description="Disordered" evidence="1">
    <location>
        <begin position="396"/>
        <end position="420"/>
    </location>
</feature>
<dbReference type="AlphaFoldDB" id="F3YXF3"/>
<feature type="compositionally biased region" description="Polar residues" evidence="1">
    <location>
        <begin position="400"/>
        <end position="414"/>
    </location>
</feature>
<keyword evidence="3" id="KW-1185">Reference proteome</keyword>
<accession>F3YXF3</accession>
<dbReference type="eggNOG" id="COG3055">
    <property type="taxonomic scope" value="Bacteria"/>
</dbReference>
<dbReference type="STRING" id="690850.Desaf_3444"/>
<organism evidence="2 3">
    <name type="scientific">Desulfocurvibacter africanus subsp. africanus str. Walvis Bay</name>
    <dbReference type="NCBI Taxonomy" id="690850"/>
    <lineage>
        <taxon>Bacteria</taxon>
        <taxon>Pseudomonadati</taxon>
        <taxon>Thermodesulfobacteriota</taxon>
        <taxon>Desulfovibrionia</taxon>
        <taxon>Desulfovibrionales</taxon>
        <taxon>Desulfovibrionaceae</taxon>
        <taxon>Desulfocurvibacter</taxon>
    </lineage>
</organism>
<dbReference type="KEGG" id="daf:Desaf_3444"/>
<dbReference type="RefSeq" id="WP_014261344.1">
    <property type="nucleotide sequence ID" value="NC_016629.1"/>
</dbReference>
<evidence type="ECO:0000313" key="2">
    <source>
        <dbReference type="EMBL" id="EGJ51730.1"/>
    </source>
</evidence>
<name>F3YXF3_DESAF</name>
<dbReference type="HOGENOM" id="CLU_333095_0_0_7"/>
<sequence length="858" mass="93475">MAEQLPGGQDGQLETAQFTFHGQWMPDENTALIGLKNFRTLQNLRYTNTSIEGVQGYTKINATPLANTRILNGVQLVTDRDVSSWVLVQAEDASGGKRIFANRTPIPEPGEFEVAPLYSEADGAGLARFSEAPGGNIALCDGKESLIWGGEEMRCAGFFTVSDAAGASPKDYSEAVNDTLATAGHFAPIGAQRFFLAMSTRPLKGINVKLRTTNPTSSLLAAKVWTGAAFSAVSGLVDNTAADGKALARDGKVCFDSTVSTARPYHFQGLYLYAYLFELSAGSAEIHNVSLDAPMQPMVDIWDGVYREPVVFQASRAGVYEDFTAEVNYESNIYDPIAAKLDGLVATDHVVIMFEERMSAIKFKLIAGKVNTTALALTVKYWDGSAWQAVSGLTDGTRDSAGSKSANQSGTMSWQAPDEGSEFPTTLFGVTGWAYRLSWSSTLTAGTEHDGTQVDLVTGIPAQAKVRAYKFAAMFGGRVMLCGHTEGKEGNRVDFSLPNAADVFNGELSSQGGKQSLYFGGTTDLVAGCQLYNRFGSNIFSIFLALKKGETFLLHGDNPEDFKIYHVNPAIGCVAPLTLATADIGFEGAEGVTRQVAIWLSHAGLVSFDGAALLEIKGISRYFKSGPWQVNKSALENARGWYDSQHREYNLLLPVGAGVTECNTWLVHDLERKRWFEKVPPAGKFPQSGFQVIDQAGVRCIYAGRHDGRLMRLEDGASWDGEKLNQVCETGDAWLDDNIFHETRVRRLKLIARAITEQHTVRVSHLANAVVTGIDVAFADTDDDQWTNTEDESRVRDITPALDLSLGQASAEIVQAITSTNFLGRTHRFRFEVSTMSQHKAFQPIGWGLEHRRERTGV</sequence>